<dbReference type="RefSeq" id="WP_015539700.1">
    <property type="nucleotide sequence ID" value="NZ_CP168029.1"/>
</dbReference>
<gene>
    <name evidence="2" type="ORF">DMP12_09210</name>
</gene>
<evidence type="ECO:0000313" key="2">
    <source>
        <dbReference type="EMBL" id="ROT89379.1"/>
    </source>
</evidence>
<feature type="transmembrane region" description="Helical" evidence="1">
    <location>
        <begin position="56"/>
        <end position="73"/>
    </location>
</feature>
<dbReference type="EMBL" id="QIBW01000010">
    <property type="protein sequence ID" value="ROT89379.1"/>
    <property type="molecule type" value="Genomic_DNA"/>
</dbReference>
<dbReference type="Proteomes" id="UP000285258">
    <property type="component" value="Unassembled WGS sequence"/>
</dbReference>
<evidence type="ECO:0000256" key="1">
    <source>
        <dbReference type="SAM" id="Phobius"/>
    </source>
</evidence>
<reference evidence="3" key="1">
    <citation type="submission" date="2018-05" db="EMBL/GenBank/DDBJ databases">
        <title>Genome Sequencing of selected type strains of the family Eggerthellaceae.</title>
        <authorList>
            <person name="Danylec N."/>
            <person name="Stoll D.A."/>
            <person name="Doetsch A."/>
            <person name="Huch M."/>
        </authorList>
    </citation>
    <scope>NUCLEOTIDE SEQUENCE [LARGE SCALE GENOMIC DNA]</scope>
    <source>
        <strain evidence="3">DSM 27213</strain>
    </source>
</reference>
<organism evidence="2 3">
    <name type="scientific">Gordonibacter urolithinfaciens</name>
    <dbReference type="NCBI Taxonomy" id="1335613"/>
    <lineage>
        <taxon>Bacteria</taxon>
        <taxon>Bacillati</taxon>
        <taxon>Actinomycetota</taxon>
        <taxon>Coriobacteriia</taxon>
        <taxon>Eggerthellales</taxon>
        <taxon>Eggerthellaceae</taxon>
        <taxon>Gordonibacter</taxon>
    </lineage>
</organism>
<name>A0A1Y4FQ90_9ACTN</name>
<proteinExistence type="predicted"/>
<evidence type="ECO:0000313" key="3">
    <source>
        <dbReference type="Proteomes" id="UP000285258"/>
    </source>
</evidence>
<keyword evidence="1" id="KW-0812">Transmembrane</keyword>
<comment type="caution">
    <text evidence="2">The sequence shown here is derived from an EMBL/GenBank/DDBJ whole genome shotgun (WGS) entry which is preliminary data.</text>
</comment>
<accession>A0A1Y4FQ90</accession>
<dbReference type="GeneID" id="78360786"/>
<keyword evidence="1" id="KW-1133">Transmembrane helix</keyword>
<keyword evidence="1" id="KW-0472">Membrane</keyword>
<sequence length="83" mass="8960">MSAIICPFCGKESASEDHCTKCRTRFTKEIRAAAFTVDNDPRSDRIGPVSTKTAKIFCWIVLGLLLAAFVLATELTGNGVTGH</sequence>
<dbReference type="AlphaFoldDB" id="A0A1Y4FQ90"/>
<protein>
    <submittedName>
        <fullName evidence="2">Uncharacterized protein</fullName>
    </submittedName>
</protein>